<evidence type="ECO:0000313" key="1">
    <source>
        <dbReference type="EMBL" id="OGM01564.1"/>
    </source>
</evidence>
<dbReference type="STRING" id="1817813.A2008_04965"/>
<sequence>MSISAKPKHKTGAPEAAVKKFWKFFIAAEYEKAGALFERGAKIYWPCTNEVFDDFENFIKVNRDYPGAHKITLDNIVSAGDTVISVILVESNFEGRPEPMFFRAVSFFKLTEGLISELSEYWAEVTAPPEWRVKSGLT</sequence>
<proteinExistence type="predicted"/>
<dbReference type="SUPFAM" id="SSF54427">
    <property type="entry name" value="NTF2-like"/>
    <property type="match status" value="1"/>
</dbReference>
<accession>A0A1F7WFF3</accession>
<feature type="non-terminal residue" evidence="1">
    <location>
        <position position="138"/>
    </location>
</feature>
<dbReference type="EMBL" id="MGFH01000233">
    <property type="protein sequence ID" value="OGM01564.1"/>
    <property type="molecule type" value="Genomic_DNA"/>
</dbReference>
<name>A0A1F7WFF3_9BACT</name>
<dbReference type="InterPro" id="IPR032710">
    <property type="entry name" value="NTF2-like_dom_sf"/>
</dbReference>
<organism evidence="1 2">
    <name type="scientific">Candidatus Wallbacteria bacterium GWC2_49_35</name>
    <dbReference type="NCBI Taxonomy" id="1817813"/>
    <lineage>
        <taxon>Bacteria</taxon>
        <taxon>Candidatus Walliibacteriota</taxon>
    </lineage>
</organism>
<reference evidence="1 2" key="1">
    <citation type="journal article" date="2016" name="Nat. Commun.">
        <title>Thousands of microbial genomes shed light on interconnected biogeochemical processes in an aquifer system.</title>
        <authorList>
            <person name="Anantharaman K."/>
            <person name="Brown C.T."/>
            <person name="Hug L.A."/>
            <person name="Sharon I."/>
            <person name="Castelle C.J."/>
            <person name="Probst A.J."/>
            <person name="Thomas B.C."/>
            <person name="Singh A."/>
            <person name="Wilkins M.J."/>
            <person name="Karaoz U."/>
            <person name="Brodie E.L."/>
            <person name="Williams K.H."/>
            <person name="Hubbard S.S."/>
            <person name="Banfield J.F."/>
        </authorList>
    </citation>
    <scope>NUCLEOTIDE SEQUENCE [LARGE SCALE GENOMIC DNA]</scope>
</reference>
<dbReference type="Gene3D" id="3.10.450.50">
    <property type="match status" value="1"/>
</dbReference>
<gene>
    <name evidence="1" type="ORF">A2008_04965</name>
</gene>
<dbReference type="AlphaFoldDB" id="A0A1F7WFF3"/>
<dbReference type="Proteomes" id="UP000178735">
    <property type="component" value="Unassembled WGS sequence"/>
</dbReference>
<protein>
    <recommendedName>
        <fullName evidence="3">SnoaL-like domain-containing protein</fullName>
    </recommendedName>
</protein>
<evidence type="ECO:0000313" key="2">
    <source>
        <dbReference type="Proteomes" id="UP000178735"/>
    </source>
</evidence>
<comment type="caution">
    <text evidence="1">The sequence shown here is derived from an EMBL/GenBank/DDBJ whole genome shotgun (WGS) entry which is preliminary data.</text>
</comment>
<evidence type="ECO:0008006" key="3">
    <source>
        <dbReference type="Google" id="ProtNLM"/>
    </source>
</evidence>